<dbReference type="SMART" id="SM01302">
    <property type="entry name" value="Raptor_N"/>
    <property type="match status" value="1"/>
</dbReference>
<dbReference type="GO" id="GO:0031931">
    <property type="term" value="C:TORC1 complex"/>
    <property type="evidence" value="ECO:0007669"/>
    <property type="project" value="InterPro"/>
</dbReference>
<dbReference type="Ensembl" id="ENSMMST00000029238.1">
    <property type="protein sequence ID" value="ENSMMSP00000026505.1"/>
    <property type="gene ID" value="ENSMMSG00000019851.1"/>
</dbReference>
<dbReference type="SUPFAM" id="SSF50978">
    <property type="entry name" value="WD40 repeat-like"/>
    <property type="match status" value="1"/>
</dbReference>
<dbReference type="Proteomes" id="UP000694544">
    <property type="component" value="Unplaced"/>
</dbReference>
<dbReference type="InterPro" id="IPR016024">
    <property type="entry name" value="ARM-type_fold"/>
</dbReference>
<dbReference type="FunFam" id="2.130.10.10:FF:001233">
    <property type="entry name" value="regulatory-associated protein of mTOR isoform X2"/>
    <property type="match status" value="1"/>
</dbReference>
<dbReference type="PANTHER" id="PTHR12848:SF16">
    <property type="entry name" value="REGULATORY-ASSOCIATED PROTEIN OF MTOR"/>
    <property type="match status" value="1"/>
</dbReference>
<dbReference type="Gene3D" id="2.130.10.10">
    <property type="entry name" value="YVTN repeat-like/Quinoprotein amine dehydrogenase"/>
    <property type="match status" value="2"/>
</dbReference>
<evidence type="ECO:0000256" key="3">
    <source>
        <dbReference type="SAM" id="MobiDB-lite"/>
    </source>
</evidence>
<dbReference type="GO" id="GO:0030307">
    <property type="term" value="P:positive regulation of cell growth"/>
    <property type="evidence" value="ECO:0007669"/>
    <property type="project" value="TreeGrafter"/>
</dbReference>
<dbReference type="GO" id="GO:0005737">
    <property type="term" value="C:cytoplasm"/>
    <property type="evidence" value="ECO:0007669"/>
    <property type="project" value="TreeGrafter"/>
</dbReference>
<feature type="compositionally biased region" description="Low complexity" evidence="3">
    <location>
        <begin position="716"/>
        <end position="729"/>
    </location>
</feature>
<dbReference type="InterPro" id="IPR004083">
    <property type="entry name" value="Raptor"/>
</dbReference>
<evidence type="ECO:0000259" key="4">
    <source>
        <dbReference type="SMART" id="SM01302"/>
    </source>
</evidence>
<reference evidence="5" key="2">
    <citation type="submission" date="2025-09" db="UniProtKB">
        <authorList>
            <consortium name="Ensembl"/>
        </authorList>
    </citation>
    <scope>IDENTIFICATION</scope>
</reference>
<dbReference type="GO" id="GO:0030674">
    <property type="term" value="F:protein-macromolecule adaptor activity"/>
    <property type="evidence" value="ECO:0007669"/>
    <property type="project" value="TreeGrafter"/>
</dbReference>
<dbReference type="InterPro" id="IPR036322">
    <property type="entry name" value="WD40_repeat_dom_sf"/>
</dbReference>
<dbReference type="AlphaFoldDB" id="A0A8C6E9I9"/>
<name>A0A8C6E9I9_MOSMO</name>
<reference evidence="5" key="1">
    <citation type="submission" date="2025-08" db="UniProtKB">
        <authorList>
            <consortium name="Ensembl"/>
        </authorList>
    </citation>
    <scope>IDENTIFICATION</scope>
</reference>
<proteinExistence type="predicted"/>
<dbReference type="GeneTree" id="ENSGT00640000091541"/>
<evidence type="ECO:0000256" key="1">
    <source>
        <dbReference type="ARBA" id="ARBA00022574"/>
    </source>
</evidence>
<dbReference type="FunFam" id="2.130.10.10:FF:000137">
    <property type="entry name" value="Regulatory-associated protein of mTOR isoform 1"/>
    <property type="match status" value="1"/>
</dbReference>
<dbReference type="PRINTS" id="PR01547">
    <property type="entry name" value="YEAST176DUF"/>
</dbReference>
<dbReference type="Pfam" id="PF14538">
    <property type="entry name" value="Raptor_N"/>
    <property type="match status" value="1"/>
</dbReference>
<dbReference type="InterPro" id="IPR015943">
    <property type="entry name" value="WD40/YVTN_repeat-like_dom_sf"/>
</dbReference>
<keyword evidence="2" id="KW-0677">Repeat</keyword>
<dbReference type="PANTHER" id="PTHR12848">
    <property type="entry name" value="REGULATORY-ASSOCIATED PROTEIN OF MTOR"/>
    <property type="match status" value="1"/>
</dbReference>
<evidence type="ECO:0000313" key="5">
    <source>
        <dbReference type="Ensembl" id="ENSMMSP00000026505.1"/>
    </source>
</evidence>
<dbReference type="InterPro" id="IPR029347">
    <property type="entry name" value="Raptor_N"/>
</dbReference>
<dbReference type="GO" id="GO:0009267">
    <property type="term" value="P:cellular response to starvation"/>
    <property type="evidence" value="ECO:0007669"/>
    <property type="project" value="TreeGrafter"/>
</dbReference>
<evidence type="ECO:0000256" key="2">
    <source>
        <dbReference type="ARBA" id="ARBA00022737"/>
    </source>
</evidence>
<dbReference type="Pfam" id="PF00400">
    <property type="entry name" value="WD40"/>
    <property type="match status" value="1"/>
</dbReference>
<dbReference type="SMART" id="SM00320">
    <property type="entry name" value="WD40"/>
    <property type="match status" value="7"/>
</dbReference>
<feature type="region of interest" description="Disordered" evidence="3">
    <location>
        <begin position="697"/>
        <end position="790"/>
    </location>
</feature>
<organism evidence="5 6">
    <name type="scientific">Moschus moschiferus</name>
    <name type="common">Siberian musk deer</name>
    <name type="synonym">Moschus sibiricus</name>
    <dbReference type="NCBI Taxonomy" id="68415"/>
    <lineage>
        <taxon>Eukaryota</taxon>
        <taxon>Metazoa</taxon>
        <taxon>Chordata</taxon>
        <taxon>Craniata</taxon>
        <taxon>Vertebrata</taxon>
        <taxon>Euteleostomi</taxon>
        <taxon>Mammalia</taxon>
        <taxon>Eutheria</taxon>
        <taxon>Laurasiatheria</taxon>
        <taxon>Artiodactyla</taxon>
        <taxon>Ruminantia</taxon>
        <taxon>Pecora</taxon>
        <taxon>Moschidae</taxon>
        <taxon>Moschus</taxon>
    </lineage>
</organism>
<feature type="domain" description="Raptor N-terminal CASPase-like" evidence="4">
    <location>
        <begin position="54"/>
        <end position="207"/>
    </location>
</feature>
<protein>
    <submittedName>
        <fullName evidence="5">Regulatory associated protein of MTOR complex 1</fullName>
    </submittedName>
</protein>
<dbReference type="InterPro" id="IPR001680">
    <property type="entry name" value="WD40_rpt"/>
</dbReference>
<feature type="compositionally biased region" description="Polar residues" evidence="3">
    <location>
        <begin position="697"/>
        <end position="708"/>
    </location>
</feature>
<keyword evidence="6" id="KW-1185">Reference proteome</keyword>
<accession>A0A8C6E9I9</accession>
<dbReference type="FunFam" id="2.130.10.10:FF:001067">
    <property type="entry name" value="Regulatory-associated protein of mTOR isoform 1"/>
    <property type="match status" value="1"/>
</dbReference>
<gene>
    <name evidence="5" type="primary">RPTOR</name>
</gene>
<dbReference type="GO" id="GO:0071230">
    <property type="term" value="P:cellular response to amino acid stimulus"/>
    <property type="evidence" value="ECO:0007669"/>
    <property type="project" value="TreeGrafter"/>
</dbReference>
<keyword evidence="1" id="KW-0853">WD repeat</keyword>
<dbReference type="SUPFAM" id="SSF48371">
    <property type="entry name" value="ARM repeat"/>
    <property type="match status" value="1"/>
</dbReference>
<dbReference type="GO" id="GO:0010506">
    <property type="term" value="P:regulation of autophagy"/>
    <property type="evidence" value="ECO:0007669"/>
    <property type="project" value="TreeGrafter"/>
</dbReference>
<dbReference type="GO" id="GO:0038202">
    <property type="term" value="P:TORC1 signaling"/>
    <property type="evidence" value="ECO:0007669"/>
    <property type="project" value="TreeGrafter"/>
</dbReference>
<sequence>MESEMLQSPLLGLGEEDEADLTDWNLPLAFMKKRHCEKIEGSKSLAQSWRMKDRMKTVSVALVLCLNVGVDPPDVVKTTPCARLECWIDPLSMGPQKALETIGANLQKQYENWQPRARYKQSLDPTVDEVKKLCTSLRRNAKEERVLFHYNGHGVPRPTVNGEIWVFNKNYTQYIPLSIYDLQTWMGSPSIFVYDCSNAGLIVKSFKQFALQREQELEVAAINPNHPLAQMPLPPSMKNCIQLAACEANELLPMIPDLPADLFTSCLTTPIKIALRWFCMQKCVSLVPGVTLDLIEKIPGRLNDRRTPLGELNWIFTAITDTIAWNVLPRDLFQKLFRQDLLVASLFRNFLLAERIMRSYNCTPVSSPRLPPTYMHAMWQAWDLAVDICLSQLPTIIEEGTAFRHSPFFAEQLTAFQVWLTMGVENRNPPEQLPIVLQVLLSQVHRLRALDLLGRFLDLGPWAVSLALSVGIFPYVLKLLQSSARELRPLLVFIWAKILAVDSELVVALSHLVVQYESNFCTVALQFMEEEKNYPLPSPATTEGGSLTPVRDSPCTPRLRSVSSYGNIRAVTTARNLNKSLQNLSLTEETGGSVAFSPGNLSTSSSASSTLGSPENEEYILSFETIDKMRRVSSYSSLNSLIGVSFNSVYTQIWRVLLHLAADPYPDVSDLAMKVLNSIAYKATVNARPQRILTTSSLTQSAPASPTNKGIHIHQAGGSPPTSSASSSSLTNDVAKQPVSRDLPPGRPGATGPVGVQYTPHSHQFPRTRKMFDKGPDQTTDDPDDTAGHKSFISATMQTGFCDWSARYFAQPVMKIPEEHDLESQIRKEREWRFLRNTRVRKQAQQLIQKGITRLDDQIFLNRNPGVPSVVKFHPFTPCVAVADKDSICFWDWEKGEKLDYFHNGNPRYTRVTAMEYLNGQDCSLLLTATDDGAIRVWKNFADLEKNPEMVTAWQGLSDMLPTTRGAGMVVDWEQETGLLMSSGDVRIIRIWDTDREMKVQDIPTGADSCVTSLSCDSHRSLIVAGLGDGSIRVYDRRMALSECRVMTYREHTAWVVKAYLQKHPEGHIMSVSVNGDVRFFDPRLPESVNILQIVKGLTALDIHPQANLIACGSMNQFTAIYNGSGELINHIKYYDGFMGQRVGAISCLAFHPHWPHLAVGSNDYYISVYSVEKRVR</sequence>
<evidence type="ECO:0000313" key="6">
    <source>
        <dbReference type="Proteomes" id="UP000694544"/>
    </source>
</evidence>